<dbReference type="Proteomes" id="UP001055712">
    <property type="component" value="Unassembled WGS sequence"/>
</dbReference>
<dbReference type="PANTHER" id="PTHR48051">
    <property type="match status" value="1"/>
</dbReference>
<comment type="subcellular location">
    <subcellularLocation>
        <location evidence="1">Cytoplasm</location>
        <location evidence="1">Cytoskeleton</location>
        <location evidence="1">Cilium axoneme</location>
    </subcellularLocation>
</comment>
<evidence type="ECO:0000313" key="6">
    <source>
        <dbReference type="Proteomes" id="UP001055712"/>
    </source>
</evidence>
<gene>
    <name evidence="5" type="ORF">D9Q98_002467</name>
</gene>
<dbReference type="InterPro" id="IPR032675">
    <property type="entry name" value="LRR_dom_sf"/>
</dbReference>
<dbReference type="GO" id="GO:0005930">
    <property type="term" value="C:axoneme"/>
    <property type="evidence" value="ECO:0007669"/>
    <property type="project" value="UniProtKB-SubCell"/>
</dbReference>
<evidence type="ECO:0000256" key="2">
    <source>
        <dbReference type="ARBA" id="ARBA00022614"/>
    </source>
</evidence>
<sequence>MASCCHEEDRGNPHSAIGGTELAAADTTAECANGKLALAVLATPGPPQQTILSHLEQDDKMRLASVCTSLRQASLAWFAEVNVKVVPNKTDVASLAAWLERHQARLHLQTDRDDATKDDHEDSGAERNDSLTALPSSLVTSLTTYNPLPAAVSAFTALTILESEYNADDESDNLGFSLSAHHLRPPTRLRQLSLVDRDMSCAAEELLSLPALAGLQALGLRGCKLKQLPRALSAVTQLTALNVSRNGILDAVQLASLHRLQRLDLRSCQLTAVPDQLSTLADLTRLDLYGNSGLQAGWQHLQPLLQLQHLNLSWCSLPAVPEQLSALIALTCLDLSGNRHLAAGWQHLQPLPQLQRLSLWEEDRGNPHAAVGGVTGELALAALAPAGSSQLTILGHLEQDDKMKFGSACTSLRQASLAWFPEVTVEVQLSKIDVALLAAWLERHQARLHLQTDPGDAFKPLASQAEDFTGKSGAVFVVEGFRCPHISRAVSTLAEAGYE</sequence>
<protein>
    <submittedName>
        <fullName evidence="5">Uncharacterized protein</fullName>
    </submittedName>
</protein>
<dbReference type="PANTHER" id="PTHR48051:SF1">
    <property type="entry name" value="RAS SUPPRESSOR PROTEIN 1"/>
    <property type="match status" value="1"/>
</dbReference>
<dbReference type="SUPFAM" id="SSF52047">
    <property type="entry name" value="RNI-like"/>
    <property type="match status" value="1"/>
</dbReference>
<reference evidence="5" key="1">
    <citation type="journal article" date="2019" name="Plant J.">
        <title>Chlorella vulgaris genome assembly and annotation reveals the molecular basis for metabolic acclimation to high light conditions.</title>
        <authorList>
            <person name="Cecchin M."/>
            <person name="Marcolungo L."/>
            <person name="Rossato M."/>
            <person name="Girolomoni L."/>
            <person name="Cosentino E."/>
            <person name="Cuine S."/>
            <person name="Li-Beisson Y."/>
            <person name="Delledonne M."/>
            <person name="Ballottari M."/>
        </authorList>
    </citation>
    <scope>NUCLEOTIDE SEQUENCE</scope>
    <source>
        <strain evidence="5">211/11P</strain>
    </source>
</reference>
<dbReference type="InterPro" id="IPR003591">
    <property type="entry name" value="Leu-rich_rpt_typical-subtyp"/>
</dbReference>
<keyword evidence="6" id="KW-1185">Reference proteome</keyword>
<keyword evidence="3" id="KW-0677">Repeat</keyword>
<organism evidence="5 6">
    <name type="scientific">Chlorella vulgaris</name>
    <name type="common">Green alga</name>
    <dbReference type="NCBI Taxonomy" id="3077"/>
    <lineage>
        <taxon>Eukaryota</taxon>
        <taxon>Viridiplantae</taxon>
        <taxon>Chlorophyta</taxon>
        <taxon>core chlorophytes</taxon>
        <taxon>Trebouxiophyceae</taxon>
        <taxon>Chlorellales</taxon>
        <taxon>Chlorellaceae</taxon>
        <taxon>Chlorella clade</taxon>
        <taxon>Chlorella</taxon>
    </lineage>
</organism>
<evidence type="ECO:0000256" key="1">
    <source>
        <dbReference type="ARBA" id="ARBA00004430"/>
    </source>
</evidence>
<accession>A0A9D4TT86</accession>
<evidence type="ECO:0000256" key="3">
    <source>
        <dbReference type="ARBA" id="ARBA00022737"/>
    </source>
</evidence>
<reference evidence="5" key="2">
    <citation type="submission" date="2020-11" db="EMBL/GenBank/DDBJ databases">
        <authorList>
            <person name="Cecchin M."/>
            <person name="Marcolungo L."/>
            <person name="Rossato M."/>
            <person name="Girolomoni L."/>
            <person name="Cosentino E."/>
            <person name="Cuine S."/>
            <person name="Li-Beisson Y."/>
            <person name="Delledonne M."/>
            <person name="Ballottari M."/>
        </authorList>
    </citation>
    <scope>NUCLEOTIDE SEQUENCE</scope>
    <source>
        <strain evidence="5">211/11P</strain>
        <tissue evidence="5">Whole cell</tissue>
    </source>
</reference>
<dbReference type="InterPro" id="IPR050216">
    <property type="entry name" value="LRR_domain-containing"/>
</dbReference>
<dbReference type="SMART" id="SM00369">
    <property type="entry name" value="LRR_TYP"/>
    <property type="match status" value="3"/>
</dbReference>
<dbReference type="Gene3D" id="3.80.10.10">
    <property type="entry name" value="Ribonuclease Inhibitor"/>
    <property type="match status" value="1"/>
</dbReference>
<evidence type="ECO:0000313" key="5">
    <source>
        <dbReference type="EMBL" id="KAI3434389.1"/>
    </source>
</evidence>
<keyword evidence="2" id="KW-0433">Leucine-rich repeat</keyword>
<dbReference type="OrthoDB" id="660555at2759"/>
<feature type="compositionally biased region" description="Basic and acidic residues" evidence="4">
    <location>
        <begin position="109"/>
        <end position="129"/>
    </location>
</feature>
<evidence type="ECO:0000256" key="4">
    <source>
        <dbReference type="SAM" id="MobiDB-lite"/>
    </source>
</evidence>
<dbReference type="EMBL" id="SIDB01000003">
    <property type="protein sequence ID" value="KAI3434389.1"/>
    <property type="molecule type" value="Genomic_DNA"/>
</dbReference>
<comment type="caution">
    <text evidence="5">The sequence shown here is derived from an EMBL/GenBank/DDBJ whole genome shotgun (WGS) entry which is preliminary data.</text>
</comment>
<feature type="region of interest" description="Disordered" evidence="4">
    <location>
        <begin position="109"/>
        <end position="130"/>
    </location>
</feature>
<dbReference type="AlphaFoldDB" id="A0A9D4TT86"/>
<name>A0A9D4TT86_CHLVU</name>
<proteinExistence type="predicted"/>